<dbReference type="Gene3D" id="2.130.10.120">
    <property type="entry name" value="Prolyl oligopeptidase, N-terminal domain"/>
    <property type="match status" value="1"/>
</dbReference>
<dbReference type="InterPro" id="IPR002470">
    <property type="entry name" value="Peptidase_S9A"/>
</dbReference>
<evidence type="ECO:0000256" key="5">
    <source>
        <dbReference type="ARBA" id="ARBA00022801"/>
    </source>
</evidence>
<dbReference type="Proteomes" id="UP001596072">
    <property type="component" value="Unassembled WGS sequence"/>
</dbReference>
<dbReference type="InterPro" id="IPR002471">
    <property type="entry name" value="Pept_S9_AS"/>
</dbReference>
<dbReference type="SUPFAM" id="SSF53474">
    <property type="entry name" value="alpha/beta-Hydrolases"/>
    <property type="match status" value="1"/>
</dbReference>
<dbReference type="PANTHER" id="PTHR42881">
    <property type="entry name" value="PROLYL ENDOPEPTIDASE"/>
    <property type="match status" value="1"/>
</dbReference>
<evidence type="ECO:0000256" key="3">
    <source>
        <dbReference type="ARBA" id="ARBA00011897"/>
    </source>
</evidence>
<dbReference type="PROSITE" id="PS00708">
    <property type="entry name" value="PRO_ENDOPEP_SER"/>
    <property type="match status" value="1"/>
</dbReference>
<reference evidence="10" key="1">
    <citation type="journal article" date="2019" name="Int. J. Syst. Evol. Microbiol.">
        <title>The Global Catalogue of Microorganisms (GCM) 10K type strain sequencing project: providing services to taxonomists for standard genome sequencing and annotation.</title>
        <authorList>
            <consortium name="The Broad Institute Genomics Platform"/>
            <consortium name="The Broad Institute Genome Sequencing Center for Infectious Disease"/>
            <person name="Wu L."/>
            <person name="Ma J."/>
        </authorList>
    </citation>
    <scope>NUCLEOTIDE SEQUENCE [LARGE SCALE GENOMIC DNA]</scope>
    <source>
        <strain evidence="10">YIM 94188</strain>
    </source>
</reference>
<evidence type="ECO:0000256" key="4">
    <source>
        <dbReference type="ARBA" id="ARBA00022670"/>
    </source>
</evidence>
<comment type="caution">
    <text evidence="9">The sequence shown here is derived from an EMBL/GenBank/DDBJ whole genome shotgun (WGS) entry which is preliminary data.</text>
</comment>
<dbReference type="RefSeq" id="WP_136436927.1">
    <property type="nucleotide sequence ID" value="NZ_JBHSNS010000001.1"/>
</dbReference>
<comment type="similarity">
    <text evidence="2">Belongs to the peptidase S9A family.</text>
</comment>
<comment type="catalytic activity">
    <reaction evidence="1">
        <text>Hydrolysis of Pro-|-Xaa &gt;&gt; Ala-|-Xaa in oligopeptides.</text>
        <dbReference type="EC" id="3.4.21.26"/>
    </reaction>
</comment>
<evidence type="ECO:0000259" key="8">
    <source>
        <dbReference type="Pfam" id="PF02897"/>
    </source>
</evidence>
<evidence type="ECO:0000256" key="2">
    <source>
        <dbReference type="ARBA" id="ARBA00005228"/>
    </source>
</evidence>
<dbReference type="Pfam" id="PF00326">
    <property type="entry name" value="Peptidase_S9"/>
    <property type="match status" value="1"/>
</dbReference>
<evidence type="ECO:0000256" key="1">
    <source>
        <dbReference type="ARBA" id="ARBA00001070"/>
    </source>
</evidence>
<sequence>MNSIVTTYPVAVRDTMVERLHGYAVTDPYRWLEEPDAPATVAWSAAQDALWHRSARSLPGRDRFRARINELSGVGMVGEPTWRGRRRFFLRRTAQQDHAVLYVAEVDAEPRILLDPMELDPSGRTTLDGWQPDADGRLLGYQVSRGGTEEAELFVLDVDTGRFVDGPLDRCRYSPVAWVAGGSGFFFVRDGQVRFHRIGAPGDVVVLGEPSRYGLEISADQRWLTISRLRGAANDLWLADLSDGTPESMQLSVVQHDVGARSVATVGRDGRLYVITTLGGASGRVFVARPTDPGPDHWQELVPADPAAPLTDFAILDGPELPRPLLLVGRIRQAASEIHVHDLRSGEWLGTVPLPGLGSVGTMTTHPEGGHEVWFSYTDNTTPGAVHRYDARTGRTTVWAEPPGTVDLADTEAQCLTATSADGTPIAMTVLTRTGHEGPRPTLVYGYGGFGVSLTPTYSSLALGWVEAGGVFVTVNVRGGGEHGEGWHASGRCERKQNVFDDFIAAAEWLVAHGWTTPAQLGMLGESNGGLLVGAVLTQRPELFAAAVCASPVLDMVRYERSGLGPSWVDEFGSASDPDQLGWLLGYSPYHRVRDSVPYPAVLFTVSEGDTRVDPWHARKTCAALQHATTSGRPVLLRVERDVGHGRSAVSRGVALAADTLAFLAAYTGLT</sequence>
<dbReference type="InterPro" id="IPR023302">
    <property type="entry name" value="Pept_S9A_N"/>
</dbReference>
<dbReference type="EC" id="3.4.21.26" evidence="3"/>
<dbReference type="Gene3D" id="3.40.50.1820">
    <property type="entry name" value="alpha/beta hydrolase"/>
    <property type="match status" value="1"/>
</dbReference>
<evidence type="ECO:0000313" key="10">
    <source>
        <dbReference type="Proteomes" id="UP001596072"/>
    </source>
</evidence>
<feature type="domain" description="Peptidase S9 prolyl oligopeptidase catalytic" evidence="7">
    <location>
        <begin position="465"/>
        <end position="669"/>
    </location>
</feature>
<proteinExistence type="inferred from homology"/>
<evidence type="ECO:0000313" key="9">
    <source>
        <dbReference type="EMBL" id="MFC5728525.1"/>
    </source>
</evidence>
<evidence type="ECO:0000259" key="7">
    <source>
        <dbReference type="Pfam" id="PF00326"/>
    </source>
</evidence>
<dbReference type="InterPro" id="IPR001375">
    <property type="entry name" value="Peptidase_S9_cat"/>
</dbReference>
<keyword evidence="10" id="KW-1185">Reference proteome</keyword>
<keyword evidence="6" id="KW-0720">Serine protease</keyword>
<protein>
    <recommendedName>
        <fullName evidence="3">prolyl oligopeptidase</fullName>
        <ecNumber evidence="3">3.4.21.26</ecNumber>
    </recommendedName>
</protein>
<gene>
    <name evidence="9" type="ORF">ACFPQB_06315</name>
</gene>
<keyword evidence="4" id="KW-0645">Protease</keyword>
<accession>A0ABW0ZBZ9</accession>
<dbReference type="InterPro" id="IPR051167">
    <property type="entry name" value="Prolyl_oligopep/macrocyclase"/>
</dbReference>
<keyword evidence="5" id="KW-0378">Hydrolase</keyword>
<feature type="domain" description="Peptidase S9A N-terminal" evidence="8">
    <location>
        <begin position="10"/>
        <end position="401"/>
    </location>
</feature>
<name>A0ABW0ZBZ9_9ACTN</name>
<organism evidence="9 10">
    <name type="scientific">Nocardioides vastitatis</name>
    <dbReference type="NCBI Taxonomy" id="2568655"/>
    <lineage>
        <taxon>Bacteria</taxon>
        <taxon>Bacillati</taxon>
        <taxon>Actinomycetota</taxon>
        <taxon>Actinomycetes</taxon>
        <taxon>Propionibacteriales</taxon>
        <taxon>Nocardioidaceae</taxon>
        <taxon>Nocardioides</taxon>
    </lineage>
</organism>
<dbReference type="Pfam" id="PF02897">
    <property type="entry name" value="Peptidase_S9_N"/>
    <property type="match status" value="1"/>
</dbReference>
<evidence type="ECO:0000256" key="6">
    <source>
        <dbReference type="ARBA" id="ARBA00022825"/>
    </source>
</evidence>
<dbReference type="SUPFAM" id="SSF50993">
    <property type="entry name" value="Peptidase/esterase 'gauge' domain"/>
    <property type="match status" value="1"/>
</dbReference>
<dbReference type="InterPro" id="IPR029058">
    <property type="entry name" value="AB_hydrolase_fold"/>
</dbReference>
<dbReference type="EMBL" id="JBHSNS010000001">
    <property type="protein sequence ID" value="MFC5728525.1"/>
    <property type="molecule type" value="Genomic_DNA"/>
</dbReference>
<dbReference type="PRINTS" id="PR00862">
    <property type="entry name" value="PROLIGOPTASE"/>
</dbReference>
<dbReference type="PANTHER" id="PTHR42881:SF2">
    <property type="entry name" value="PROLYL ENDOPEPTIDASE"/>
    <property type="match status" value="1"/>
</dbReference>